<protein>
    <recommendedName>
        <fullName evidence="2">Programmed cell death protein 2 C-terminal domain-containing protein</fullName>
    </recommendedName>
</protein>
<evidence type="ECO:0000313" key="4">
    <source>
        <dbReference type="Proteomes" id="UP000184267"/>
    </source>
</evidence>
<keyword evidence="4" id="KW-1185">Reference proteome</keyword>
<reference evidence="3 4" key="1">
    <citation type="submission" date="2016-10" db="EMBL/GenBank/DDBJ databases">
        <title>Genome sequence of the basidiomycete white-rot fungus Trametes pubescens.</title>
        <authorList>
            <person name="Makela M.R."/>
            <person name="Granchi Z."/>
            <person name="Peng M."/>
            <person name="De Vries R.P."/>
            <person name="Grigoriev I."/>
            <person name="Riley R."/>
            <person name="Hilden K."/>
        </authorList>
    </citation>
    <scope>NUCLEOTIDE SEQUENCE [LARGE SCALE GENOMIC DNA]</scope>
    <source>
        <strain evidence="3 4">FBCC735</strain>
    </source>
</reference>
<name>A0A1M2VQ02_TRAPU</name>
<feature type="region of interest" description="Disordered" evidence="1">
    <location>
        <begin position="145"/>
        <end position="164"/>
    </location>
</feature>
<dbReference type="PANTHER" id="PTHR47524:SF1">
    <property type="entry name" value="20S RRNA ACCUMULATION PROTEIN 4"/>
    <property type="match status" value="1"/>
</dbReference>
<sequence length="452" mass="49306">MPPADVEDTWSDSDDELEADHETSVDLGVPDGPVEDAAVLLDAAVSRIGGHPTFLSTPHPPISHATCNNCAQPMELLIEIWCPLEESPNDRALYVWACANGSCQRKEGSVRAWRELRFNKKYAEKLERKLARRKAKELEEAKAAATEAAKKAQPKSNPFALGAMSAPNPFGLGSQVFGGAAPTEPGPETESADRDGSPDGEESESESDTEDDADDALAAEMQSASLEDSPWKALPAYSPFYLSTASEYLPPPPKVKVPAGATVDPDDDKASKGKDGGWDMEGYENSLDIDHVFERFTKRVSYEGEQCLRYELGGTPLPFASDKVFDQLFPLPPAPPLPVTKPGFMVTPPRKRTYAPDALPLCPHCQAPRVFECQLMPNLINVLRTPSGAQKKLTDEERRAEVLRALKGSGSSGGKGMDWGTCMVFSCKKDCSAEKEEGSTWREEFVLVQWDE</sequence>
<dbReference type="InterPro" id="IPR007320">
    <property type="entry name" value="PDCD2_C"/>
</dbReference>
<dbReference type="Proteomes" id="UP000184267">
    <property type="component" value="Unassembled WGS sequence"/>
</dbReference>
<feature type="region of interest" description="Disordered" evidence="1">
    <location>
        <begin position="171"/>
        <end position="213"/>
    </location>
</feature>
<dbReference type="PANTHER" id="PTHR47524">
    <property type="entry name" value="20S RRNA ACCUMULATION PROTEIN 4"/>
    <property type="match status" value="1"/>
</dbReference>
<dbReference type="STRING" id="154538.A0A1M2VQ02"/>
<accession>A0A1M2VQ02</accession>
<gene>
    <name evidence="3" type="ORF">TRAPUB_13891</name>
</gene>
<dbReference type="EMBL" id="MNAD01000894">
    <property type="protein sequence ID" value="OJT09638.1"/>
    <property type="molecule type" value="Genomic_DNA"/>
</dbReference>
<feature type="domain" description="Programmed cell death protein 2 C-terminal" evidence="2">
    <location>
        <begin position="290"/>
        <end position="450"/>
    </location>
</feature>
<dbReference type="OMA" id="MPGPWAD"/>
<comment type="caution">
    <text evidence="3">The sequence shown here is derived from an EMBL/GenBank/DDBJ whole genome shotgun (WGS) entry which is preliminary data.</text>
</comment>
<dbReference type="AlphaFoldDB" id="A0A1M2VQ02"/>
<feature type="compositionally biased region" description="Basic and acidic residues" evidence="1">
    <location>
        <begin position="268"/>
        <end position="277"/>
    </location>
</feature>
<proteinExistence type="predicted"/>
<feature type="region of interest" description="Disordered" evidence="1">
    <location>
        <begin position="253"/>
        <end position="279"/>
    </location>
</feature>
<evidence type="ECO:0000259" key="2">
    <source>
        <dbReference type="Pfam" id="PF04194"/>
    </source>
</evidence>
<evidence type="ECO:0000313" key="3">
    <source>
        <dbReference type="EMBL" id="OJT09638.1"/>
    </source>
</evidence>
<feature type="compositionally biased region" description="Acidic residues" evidence="1">
    <location>
        <begin position="198"/>
        <end position="213"/>
    </location>
</feature>
<evidence type="ECO:0000256" key="1">
    <source>
        <dbReference type="SAM" id="MobiDB-lite"/>
    </source>
</evidence>
<dbReference type="OrthoDB" id="443682at2759"/>
<dbReference type="GO" id="GO:0030490">
    <property type="term" value="P:maturation of SSU-rRNA"/>
    <property type="evidence" value="ECO:0007669"/>
    <property type="project" value="TreeGrafter"/>
</dbReference>
<dbReference type="GO" id="GO:0005737">
    <property type="term" value="C:cytoplasm"/>
    <property type="evidence" value="ECO:0007669"/>
    <property type="project" value="InterPro"/>
</dbReference>
<dbReference type="Pfam" id="PF04194">
    <property type="entry name" value="PDCD2_C"/>
    <property type="match status" value="1"/>
</dbReference>
<organism evidence="3 4">
    <name type="scientific">Trametes pubescens</name>
    <name type="common">White-rot fungus</name>
    <dbReference type="NCBI Taxonomy" id="154538"/>
    <lineage>
        <taxon>Eukaryota</taxon>
        <taxon>Fungi</taxon>
        <taxon>Dikarya</taxon>
        <taxon>Basidiomycota</taxon>
        <taxon>Agaricomycotina</taxon>
        <taxon>Agaricomycetes</taxon>
        <taxon>Polyporales</taxon>
        <taxon>Polyporaceae</taxon>
        <taxon>Trametes</taxon>
    </lineage>
</organism>